<sequence>MQLHQLQPIHKNKVKKRIGRGGKRGTYSGRGQKGQKARAGAKIKPAERELFLKLPKLRGVKNKPFKKKPVILNIDDLEKIIKNGQKINKEILLEKGMIKKLSQEVKILGKGRTKKSWEIKGIKTSKSAKIKIEQAGGRIIQ</sequence>
<protein>
    <recommendedName>
        <fullName evidence="4">Large ribosomal subunit protein uL15</fullName>
    </recommendedName>
</protein>
<dbReference type="AlphaFoldDB" id="A0A2H0NFB0"/>
<dbReference type="Proteomes" id="UP000228867">
    <property type="component" value="Unassembled WGS sequence"/>
</dbReference>
<evidence type="ECO:0000256" key="5">
    <source>
        <dbReference type="SAM" id="MobiDB-lite"/>
    </source>
</evidence>
<dbReference type="NCBIfam" id="TIGR01071">
    <property type="entry name" value="rplO_bact"/>
    <property type="match status" value="1"/>
</dbReference>
<feature type="domain" description="Large ribosomal subunit protein uL15/eL18" evidence="6">
    <location>
        <begin position="72"/>
        <end position="139"/>
    </location>
</feature>
<comment type="subunit">
    <text evidence="4">Part of the 50S ribosomal subunit.</text>
</comment>
<evidence type="ECO:0000256" key="4">
    <source>
        <dbReference type="HAMAP-Rule" id="MF_01341"/>
    </source>
</evidence>
<dbReference type="SUPFAM" id="SSF52080">
    <property type="entry name" value="Ribosomal proteins L15p and L18e"/>
    <property type="match status" value="1"/>
</dbReference>
<evidence type="ECO:0000256" key="1">
    <source>
        <dbReference type="ARBA" id="ARBA00007320"/>
    </source>
</evidence>
<gene>
    <name evidence="4 7" type="primary">rplO</name>
    <name evidence="7" type="ORF">COV54_00220</name>
</gene>
<evidence type="ECO:0000256" key="3">
    <source>
        <dbReference type="ARBA" id="ARBA00023274"/>
    </source>
</evidence>
<comment type="caution">
    <text evidence="7">The sequence shown here is derived from an EMBL/GenBank/DDBJ whole genome shotgun (WGS) entry which is preliminary data.</text>
</comment>
<dbReference type="InterPro" id="IPR036227">
    <property type="entry name" value="Ribosomal_uL15/eL18_sf"/>
</dbReference>
<keyword evidence="4" id="KW-0694">RNA-binding</keyword>
<dbReference type="HAMAP" id="MF_01341">
    <property type="entry name" value="Ribosomal_uL15"/>
    <property type="match status" value="1"/>
</dbReference>
<feature type="compositionally biased region" description="Basic residues" evidence="5">
    <location>
        <begin position="10"/>
        <end position="23"/>
    </location>
</feature>
<dbReference type="PANTHER" id="PTHR12934:SF11">
    <property type="entry name" value="LARGE RIBOSOMAL SUBUNIT PROTEIN UL15M"/>
    <property type="match status" value="1"/>
</dbReference>
<dbReference type="GO" id="GO:0019843">
    <property type="term" value="F:rRNA binding"/>
    <property type="evidence" value="ECO:0007669"/>
    <property type="project" value="UniProtKB-UniRule"/>
</dbReference>
<dbReference type="InterPro" id="IPR030878">
    <property type="entry name" value="Ribosomal_uL15"/>
</dbReference>
<evidence type="ECO:0000256" key="2">
    <source>
        <dbReference type="ARBA" id="ARBA00022980"/>
    </source>
</evidence>
<reference evidence="7 8" key="1">
    <citation type="submission" date="2017-09" db="EMBL/GenBank/DDBJ databases">
        <title>Depth-based differentiation of microbial function through sediment-hosted aquifers and enrichment of novel symbionts in the deep terrestrial subsurface.</title>
        <authorList>
            <person name="Probst A.J."/>
            <person name="Ladd B."/>
            <person name="Jarett J.K."/>
            <person name="Geller-Mcgrath D.E."/>
            <person name="Sieber C.M."/>
            <person name="Emerson J.B."/>
            <person name="Anantharaman K."/>
            <person name="Thomas B.C."/>
            <person name="Malmstrom R."/>
            <person name="Stieglmeier M."/>
            <person name="Klingl A."/>
            <person name="Woyke T."/>
            <person name="Ryan C.M."/>
            <person name="Banfield J.F."/>
        </authorList>
    </citation>
    <scope>NUCLEOTIDE SEQUENCE [LARGE SCALE GENOMIC DNA]</scope>
    <source>
        <strain evidence="7">CG11_big_fil_rev_8_21_14_0_20_38_23</strain>
    </source>
</reference>
<comment type="function">
    <text evidence="4">Binds to the 23S rRNA.</text>
</comment>
<feature type="region of interest" description="Disordered" evidence="5">
    <location>
        <begin position="1"/>
        <end position="41"/>
    </location>
</feature>
<dbReference type="GO" id="GO:0015934">
    <property type="term" value="C:large ribosomal subunit"/>
    <property type="evidence" value="ECO:0007669"/>
    <property type="project" value="InterPro"/>
</dbReference>
<evidence type="ECO:0000313" key="8">
    <source>
        <dbReference type="Proteomes" id="UP000228867"/>
    </source>
</evidence>
<keyword evidence="4" id="KW-0699">rRNA-binding</keyword>
<evidence type="ECO:0000259" key="6">
    <source>
        <dbReference type="Pfam" id="PF00828"/>
    </source>
</evidence>
<name>A0A2H0NFB0_9BACT</name>
<comment type="similarity">
    <text evidence="1 4">Belongs to the universal ribosomal protein uL15 family.</text>
</comment>
<accession>A0A2H0NFB0</accession>
<dbReference type="GO" id="GO:0003735">
    <property type="term" value="F:structural constituent of ribosome"/>
    <property type="evidence" value="ECO:0007669"/>
    <property type="project" value="InterPro"/>
</dbReference>
<dbReference type="EMBL" id="PCWR01000007">
    <property type="protein sequence ID" value="PIR07580.1"/>
    <property type="molecule type" value="Genomic_DNA"/>
</dbReference>
<dbReference type="PANTHER" id="PTHR12934">
    <property type="entry name" value="50S RIBOSOMAL PROTEIN L15"/>
    <property type="match status" value="1"/>
</dbReference>
<dbReference type="Pfam" id="PF00828">
    <property type="entry name" value="Ribosomal_L27A"/>
    <property type="match status" value="1"/>
</dbReference>
<keyword evidence="3 4" id="KW-0687">Ribonucleoprotein</keyword>
<keyword evidence="2 4" id="KW-0689">Ribosomal protein</keyword>
<dbReference type="GO" id="GO:0006412">
    <property type="term" value="P:translation"/>
    <property type="evidence" value="ECO:0007669"/>
    <property type="project" value="UniProtKB-UniRule"/>
</dbReference>
<proteinExistence type="inferred from homology"/>
<organism evidence="7 8">
    <name type="scientific">Candidatus Jorgensenbacteria bacterium CG11_big_fil_rev_8_21_14_0_20_38_23</name>
    <dbReference type="NCBI Taxonomy" id="1974594"/>
    <lineage>
        <taxon>Bacteria</taxon>
        <taxon>Candidatus Joergenseniibacteriota</taxon>
    </lineage>
</organism>
<dbReference type="Gene3D" id="3.100.10.10">
    <property type="match status" value="1"/>
</dbReference>
<dbReference type="InterPro" id="IPR021131">
    <property type="entry name" value="Ribosomal_uL15/eL18"/>
</dbReference>
<evidence type="ECO:0000313" key="7">
    <source>
        <dbReference type="EMBL" id="PIR07580.1"/>
    </source>
</evidence>
<dbReference type="InterPro" id="IPR005749">
    <property type="entry name" value="Ribosomal_uL15_bac-type"/>
</dbReference>